<reference evidence="2 3" key="1">
    <citation type="journal article" date="2021" name="bioRxiv">
        <title>The Gossypium anomalum genome as a resource for cotton improvement and evolutionary analysis of hybrid incompatibility.</title>
        <authorList>
            <person name="Grover C.E."/>
            <person name="Yuan D."/>
            <person name="Arick M.A."/>
            <person name="Miller E.R."/>
            <person name="Hu G."/>
            <person name="Peterson D.G."/>
            <person name="Wendel J.F."/>
            <person name="Udall J.A."/>
        </authorList>
    </citation>
    <scope>NUCLEOTIDE SEQUENCE [LARGE SCALE GENOMIC DNA]</scope>
    <source>
        <strain evidence="2">JFW-Udall</strain>
        <tissue evidence="2">Leaf</tissue>
    </source>
</reference>
<dbReference type="AlphaFoldDB" id="A0A8J5ZK18"/>
<sequence>MEGEGLSTDDFRYVYSSCDIDLVTFHSGCFGSYLGRRSDEIDGIVFLLLVGTAFMGGLPDGCLFNVFGVPGFIRKKNN</sequence>
<gene>
    <name evidence="2" type="ORF">CXB51_001665</name>
</gene>
<keyword evidence="1" id="KW-0812">Transmembrane</keyword>
<comment type="caution">
    <text evidence="2">The sequence shown here is derived from an EMBL/GenBank/DDBJ whole genome shotgun (WGS) entry which is preliminary data.</text>
</comment>
<protein>
    <submittedName>
        <fullName evidence="2">Uncharacterized protein</fullName>
    </submittedName>
</protein>
<feature type="transmembrane region" description="Helical" evidence="1">
    <location>
        <begin position="44"/>
        <end position="67"/>
    </location>
</feature>
<proteinExistence type="predicted"/>
<evidence type="ECO:0000313" key="2">
    <source>
        <dbReference type="EMBL" id="KAG8503670.1"/>
    </source>
</evidence>
<dbReference type="Proteomes" id="UP000701853">
    <property type="component" value="Chromosome 1"/>
</dbReference>
<evidence type="ECO:0000313" key="3">
    <source>
        <dbReference type="Proteomes" id="UP000701853"/>
    </source>
</evidence>
<name>A0A8J5ZK18_9ROSI</name>
<keyword evidence="1" id="KW-1133">Transmembrane helix</keyword>
<keyword evidence="1" id="KW-0472">Membrane</keyword>
<accession>A0A8J5ZK18</accession>
<organism evidence="2 3">
    <name type="scientific">Gossypium anomalum</name>
    <dbReference type="NCBI Taxonomy" id="47600"/>
    <lineage>
        <taxon>Eukaryota</taxon>
        <taxon>Viridiplantae</taxon>
        <taxon>Streptophyta</taxon>
        <taxon>Embryophyta</taxon>
        <taxon>Tracheophyta</taxon>
        <taxon>Spermatophyta</taxon>
        <taxon>Magnoliopsida</taxon>
        <taxon>eudicotyledons</taxon>
        <taxon>Gunneridae</taxon>
        <taxon>Pentapetalae</taxon>
        <taxon>rosids</taxon>
        <taxon>malvids</taxon>
        <taxon>Malvales</taxon>
        <taxon>Malvaceae</taxon>
        <taxon>Malvoideae</taxon>
        <taxon>Gossypium</taxon>
    </lineage>
</organism>
<dbReference type="EMBL" id="JAHUZN010000001">
    <property type="protein sequence ID" value="KAG8503670.1"/>
    <property type="molecule type" value="Genomic_DNA"/>
</dbReference>
<keyword evidence="3" id="KW-1185">Reference proteome</keyword>
<evidence type="ECO:0000256" key="1">
    <source>
        <dbReference type="SAM" id="Phobius"/>
    </source>
</evidence>